<dbReference type="PANTHER" id="PTHR10434:SF40">
    <property type="entry name" value="1-ACYL-SN-GLYCEROL-3-PHOSPHATE ACYLTRANSFERASE"/>
    <property type="match status" value="1"/>
</dbReference>
<dbReference type="InterPro" id="IPR002123">
    <property type="entry name" value="Plipid/glycerol_acylTrfase"/>
</dbReference>
<keyword evidence="4" id="KW-0472">Membrane</keyword>
<dbReference type="RefSeq" id="WP_147800885.1">
    <property type="nucleotide sequence ID" value="NZ_VPFL01000025.1"/>
</dbReference>
<dbReference type="OrthoDB" id="9812274at2"/>
<protein>
    <submittedName>
        <fullName evidence="6">1-acyl-sn-glycerol-3-phosphate acyltransferase</fullName>
    </submittedName>
</protein>
<dbReference type="GO" id="GO:0003841">
    <property type="term" value="F:1-acylglycerol-3-phosphate O-acyltransferase activity"/>
    <property type="evidence" value="ECO:0007669"/>
    <property type="project" value="TreeGrafter"/>
</dbReference>
<keyword evidence="4" id="KW-0812">Transmembrane</keyword>
<evidence type="ECO:0000256" key="3">
    <source>
        <dbReference type="ARBA" id="ARBA00023315"/>
    </source>
</evidence>
<feature type="domain" description="Phospholipid/glycerol acyltransferase" evidence="5">
    <location>
        <begin position="71"/>
        <end position="185"/>
    </location>
</feature>
<dbReference type="Proteomes" id="UP000321201">
    <property type="component" value="Unassembled WGS sequence"/>
</dbReference>
<evidence type="ECO:0000256" key="1">
    <source>
        <dbReference type="ARBA" id="ARBA00005189"/>
    </source>
</evidence>
<evidence type="ECO:0000256" key="4">
    <source>
        <dbReference type="SAM" id="Phobius"/>
    </source>
</evidence>
<keyword evidence="7" id="KW-1185">Reference proteome</keyword>
<evidence type="ECO:0000256" key="2">
    <source>
        <dbReference type="ARBA" id="ARBA00022679"/>
    </source>
</evidence>
<dbReference type="PANTHER" id="PTHR10434">
    <property type="entry name" value="1-ACYL-SN-GLYCEROL-3-PHOSPHATE ACYLTRANSFERASE"/>
    <property type="match status" value="1"/>
</dbReference>
<keyword evidence="2 6" id="KW-0808">Transferase</keyword>
<dbReference type="CDD" id="cd07989">
    <property type="entry name" value="LPLAT_AGPAT-like"/>
    <property type="match status" value="1"/>
</dbReference>
<gene>
    <name evidence="6" type="ORF">FR698_14310</name>
</gene>
<reference evidence="6 7" key="1">
    <citation type="submission" date="2019-08" db="EMBL/GenBank/DDBJ databases">
        <title>Pelomicrobium methylotrophicum gen. nov., sp. nov. a moderately thermophilic, facultatively anaerobic, lithoautotrophic and methylotrophic bacterium isolated from a terrestrial mud volcano.</title>
        <authorList>
            <person name="Slobodkina G.B."/>
            <person name="Merkel A.Y."/>
            <person name="Slobodkin A.I."/>
        </authorList>
    </citation>
    <scope>NUCLEOTIDE SEQUENCE [LARGE SCALE GENOMIC DNA]</scope>
    <source>
        <strain evidence="6 7">SM250</strain>
    </source>
</reference>
<evidence type="ECO:0000259" key="5">
    <source>
        <dbReference type="SMART" id="SM00563"/>
    </source>
</evidence>
<sequence>MIWLRSALFAATLCITTPVFSLIALATFPFSAFTRYRIITQWSRLTIFFARVILGIRYRVLGLERLPARPSVVLSKHQSAWETLAFQEIFPPQVIVVKKSLLYIPFFGWGLAMLSPIAVNRRSPRESLKQLLRQGKERLARGFWVIVYPEGTRVAPGERGRYQVGGAWLAAQTGTPVVPVAVNAGRLWGRNAFLKRPGLVTVSIGEPIDTAGLKAEEVLHRAEDWIEAEMQRIDRASEEG</sequence>
<comment type="caution">
    <text evidence="6">The sequence shown here is derived from an EMBL/GenBank/DDBJ whole genome shotgun (WGS) entry which is preliminary data.</text>
</comment>
<dbReference type="EMBL" id="VPFL01000025">
    <property type="protein sequence ID" value="TXF10617.1"/>
    <property type="molecule type" value="Genomic_DNA"/>
</dbReference>
<dbReference type="SMART" id="SM00563">
    <property type="entry name" value="PlsC"/>
    <property type="match status" value="1"/>
</dbReference>
<organism evidence="6 7">
    <name type="scientific">Pelomicrobium methylotrophicum</name>
    <dbReference type="NCBI Taxonomy" id="2602750"/>
    <lineage>
        <taxon>Bacteria</taxon>
        <taxon>Pseudomonadati</taxon>
        <taxon>Pseudomonadota</taxon>
        <taxon>Hydrogenophilia</taxon>
        <taxon>Hydrogenophilia incertae sedis</taxon>
        <taxon>Pelomicrobium</taxon>
    </lineage>
</organism>
<name>A0A5C7EU75_9PROT</name>
<dbReference type="SUPFAM" id="SSF69593">
    <property type="entry name" value="Glycerol-3-phosphate (1)-acyltransferase"/>
    <property type="match status" value="1"/>
</dbReference>
<proteinExistence type="predicted"/>
<keyword evidence="4" id="KW-1133">Transmembrane helix</keyword>
<evidence type="ECO:0000313" key="6">
    <source>
        <dbReference type="EMBL" id="TXF10617.1"/>
    </source>
</evidence>
<dbReference type="AlphaFoldDB" id="A0A5C7EU75"/>
<accession>A0A5C7EU75</accession>
<comment type="pathway">
    <text evidence="1">Lipid metabolism.</text>
</comment>
<feature type="transmembrane region" description="Helical" evidence="4">
    <location>
        <begin position="6"/>
        <end position="30"/>
    </location>
</feature>
<dbReference type="Pfam" id="PF01553">
    <property type="entry name" value="Acyltransferase"/>
    <property type="match status" value="1"/>
</dbReference>
<evidence type="ECO:0000313" key="7">
    <source>
        <dbReference type="Proteomes" id="UP000321201"/>
    </source>
</evidence>
<dbReference type="FunCoup" id="A0A5C7EU75">
    <property type="interactions" value="323"/>
</dbReference>
<dbReference type="GO" id="GO:0006654">
    <property type="term" value="P:phosphatidic acid biosynthetic process"/>
    <property type="evidence" value="ECO:0007669"/>
    <property type="project" value="TreeGrafter"/>
</dbReference>
<dbReference type="InParanoid" id="A0A5C7EU75"/>
<keyword evidence="3 6" id="KW-0012">Acyltransferase</keyword>